<dbReference type="InterPro" id="IPR000719">
    <property type="entry name" value="Prot_kinase_dom"/>
</dbReference>
<evidence type="ECO:0000256" key="8">
    <source>
        <dbReference type="ARBA" id="ARBA00022840"/>
    </source>
</evidence>
<dbReference type="InterPro" id="IPR017441">
    <property type="entry name" value="Protein_kinase_ATP_BS"/>
</dbReference>
<dbReference type="PANTHER" id="PTHR24055">
    <property type="entry name" value="MITOGEN-ACTIVATED PROTEIN KINASE"/>
    <property type="match status" value="1"/>
</dbReference>
<evidence type="ECO:0000256" key="11">
    <source>
        <dbReference type="PROSITE-ProRule" id="PRU10141"/>
    </source>
</evidence>
<evidence type="ECO:0000313" key="15">
    <source>
        <dbReference type="RefSeq" id="XP_031387034.1"/>
    </source>
</evidence>
<evidence type="ECO:0000256" key="6">
    <source>
        <dbReference type="ARBA" id="ARBA00022741"/>
    </source>
</evidence>
<sequence length="435" mass="48521">MAPSVQAAIPPDGIWRRGKKYYSVCDVIFEIDAKYDPIKPLGAGAYGVVCSAHDEETKKKVAIKKISNVFEDQTTAVRTLREMMILRQIKHFNVIPLKDVMLPAPKAQFKDVYLVFELMDTDLDRVIESGLPLSANHVKYFLFQILCGLRHIHSANILHQDLKPSNILVNADGHLKIGDFGLARTTAQDDSQVMTGYVATRWYRAPEVLLVSLNYGQPIDVWSTGCIFAEILGRKPIFPGTSSLNQLQHIINVLGTPKQADLEFIQNKKARNYIQSLPYSSGTPLSNLFPQADSLGLDLLEKMLAFNPKKRITASQALKHPYLADVYIADFDSPAQFQVKLDVDEDSKFNEMRKLMWDEMLYSHPELALCRNQVLEVAIVEGGGAHVVRGEGVVVPASAQAARMELVRVGLVKGEIVLAVPRLIVQLHLKLVHAC</sequence>
<dbReference type="SMART" id="SM00220">
    <property type="entry name" value="S_TKc"/>
    <property type="match status" value="1"/>
</dbReference>
<keyword evidence="4" id="KW-0597">Phosphoprotein</keyword>
<reference evidence="15" key="2">
    <citation type="submission" date="2025-08" db="UniProtKB">
        <authorList>
            <consortium name="RefSeq"/>
        </authorList>
    </citation>
    <scope>IDENTIFICATION</scope>
    <source>
        <tissue evidence="15">Leaf</tissue>
    </source>
</reference>
<dbReference type="FunFam" id="3.30.200.20:FF:000046">
    <property type="entry name" value="Mitogen-activated protein kinase"/>
    <property type="match status" value="1"/>
</dbReference>
<proteinExistence type="inferred from homology"/>
<feature type="binding site" evidence="11">
    <location>
        <position position="65"/>
    </location>
    <ligand>
        <name>ATP</name>
        <dbReference type="ChEBI" id="CHEBI:30616"/>
    </ligand>
</feature>
<reference evidence="14" key="1">
    <citation type="journal article" date="2020" name="Plant Biotechnol. J.">
        <title>The pomegranate (Punica granatum L.) draft genome dissects genetic divergence between soft- and hard-seeded cultivars.</title>
        <authorList>
            <person name="Luo X."/>
            <person name="Li H."/>
            <person name="Wu Z."/>
            <person name="Yao W."/>
            <person name="Zhao P."/>
            <person name="Cao D."/>
            <person name="Yu H."/>
            <person name="Li K."/>
            <person name="Poudel K."/>
            <person name="Zhao D."/>
            <person name="Zhang F."/>
            <person name="Xia X."/>
            <person name="Chen L."/>
            <person name="Wang Q."/>
            <person name="Jing D."/>
            <person name="Cao S."/>
        </authorList>
    </citation>
    <scope>NUCLEOTIDE SEQUENCE [LARGE SCALE GENOMIC DNA]</scope>
    <source>
        <strain evidence="14">cv. Tunisia</strain>
    </source>
</reference>
<keyword evidence="6 11" id="KW-0547">Nucleotide-binding</keyword>
<evidence type="ECO:0000256" key="9">
    <source>
        <dbReference type="ARBA" id="ARBA00047592"/>
    </source>
</evidence>
<evidence type="ECO:0000256" key="4">
    <source>
        <dbReference type="ARBA" id="ARBA00022553"/>
    </source>
</evidence>
<comment type="catalytic activity">
    <reaction evidence="10">
        <text>L-seryl-[protein] + ATP = O-phospho-L-seryl-[protein] + ADP + H(+)</text>
        <dbReference type="Rhea" id="RHEA:17989"/>
        <dbReference type="Rhea" id="RHEA-COMP:9863"/>
        <dbReference type="Rhea" id="RHEA-COMP:11604"/>
        <dbReference type="ChEBI" id="CHEBI:15378"/>
        <dbReference type="ChEBI" id="CHEBI:29999"/>
        <dbReference type="ChEBI" id="CHEBI:30616"/>
        <dbReference type="ChEBI" id="CHEBI:83421"/>
        <dbReference type="ChEBI" id="CHEBI:456216"/>
        <dbReference type="EC" id="2.7.11.24"/>
    </reaction>
</comment>
<evidence type="ECO:0000256" key="10">
    <source>
        <dbReference type="ARBA" id="ARBA00048312"/>
    </source>
</evidence>
<dbReference type="PROSITE" id="PS00108">
    <property type="entry name" value="PROTEIN_KINASE_ST"/>
    <property type="match status" value="1"/>
</dbReference>
<dbReference type="SUPFAM" id="SSF56112">
    <property type="entry name" value="Protein kinase-like (PK-like)"/>
    <property type="match status" value="1"/>
</dbReference>
<keyword evidence="7" id="KW-0418">Kinase</keyword>
<evidence type="ECO:0000256" key="5">
    <source>
        <dbReference type="ARBA" id="ARBA00022679"/>
    </source>
</evidence>
<dbReference type="Pfam" id="PF00069">
    <property type="entry name" value="Pkinase"/>
    <property type="match status" value="1"/>
</dbReference>
<comment type="catalytic activity">
    <reaction evidence="9">
        <text>L-threonyl-[protein] + ATP = O-phospho-L-threonyl-[protein] + ADP + H(+)</text>
        <dbReference type="Rhea" id="RHEA:46608"/>
        <dbReference type="Rhea" id="RHEA-COMP:11060"/>
        <dbReference type="Rhea" id="RHEA-COMP:11605"/>
        <dbReference type="ChEBI" id="CHEBI:15378"/>
        <dbReference type="ChEBI" id="CHEBI:30013"/>
        <dbReference type="ChEBI" id="CHEBI:30616"/>
        <dbReference type="ChEBI" id="CHEBI:61977"/>
        <dbReference type="ChEBI" id="CHEBI:456216"/>
        <dbReference type="EC" id="2.7.11.24"/>
    </reaction>
</comment>
<gene>
    <name evidence="15" type="primary">LOC116200313</name>
</gene>
<evidence type="ECO:0000256" key="2">
    <source>
        <dbReference type="ARBA" id="ARBA00012411"/>
    </source>
</evidence>
<dbReference type="Gene3D" id="1.10.510.10">
    <property type="entry name" value="Transferase(Phosphotransferase) domain 1"/>
    <property type="match status" value="1"/>
</dbReference>
<protein>
    <recommendedName>
        <fullName evidence="2">mitogen-activated protein kinase</fullName>
        <ecNumber evidence="2">2.7.11.24</ecNumber>
    </recommendedName>
</protein>
<evidence type="ECO:0000256" key="1">
    <source>
        <dbReference type="ARBA" id="ARBA00008832"/>
    </source>
</evidence>
<dbReference type="GO" id="GO:0005524">
    <property type="term" value="F:ATP binding"/>
    <property type="evidence" value="ECO:0007669"/>
    <property type="project" value="UniProtKB-UniRule"/>
</dbReference>
<dbReference type="FunFam" id="1.10.510.10:FF:000098">
    <property type="entry name" value="Mitogen-activated protein kinase 1"/>
    <property type="match status" value="1"/>
</dbReference>
<dbReference type="InterPro" id="IPR011009">
    <property type="entry name" value="Kinase-like_dom_sf"/>
</dbReference>
<dbReference type="AlphaFoldDB" id="A0A6P8CY90"/>
<keyword evidence="14" id="KW-1185">Reference proteome</keyword>
<organism evidence="14 15">
    <name type="scientific">Punica granatum</name>
    <name type="common">Pomegranate</name>
    <dbReference type="NCBI Taxonomy" id="22663"/>
    <lineage>
        <taxon>Eukaryota</taxon>
        <taxon>Viridiplantae</taxon>
        <taxon>Streptophyta</taxon>
        <taxon>Embryophyta</taxon>
        <taxon>Tracheophyta</taxon>
        <taxon>Spermatophyta</taxon>
        <taxon>Magnoliopsida</taxon>
        <taxon>eudicotyledons</taxon>
        <taxon>Gunneridae</taxon>
        <taxon>Pentapetalae</taxon>
        <taxon>rosids</taxon>
        <taxon>malvids</taxon>
        <taxon>Myrtales</taxon>
        <taxon>Lythraceae</taxon>
        <taxon>Punica</taxon>
    </lineage>
</organism>
<dbReference type="Gene3D" id="3.30.200.20">
    <property type="entry name" value="Phosphorylase Kinase, domain 1"/>
    <property type="match status" value="1"/>
</dbReference>
<evidence type="ECO:0000256" key="12">
    <source>
        <dbReference type="RuleBase" id="RU000304"/>
    </source>
</evidence>
<dbReference type="PROSITE" id="PS00107">
    <property type="entry name" value="PROTEIN_KINASE_ATP"/>
    <property type="match status" value="1"/>
</dbReference>
<dbReference type="GO" id="GO:0004707">
    <property type="term" value="F:MAP kinase activity"/>
    <property type="evidence" value="ECO:0007669"/>
    <property type="project" value="UniProtKB-EC"/>
</dbReference>
<keyword evidence="3 12" id="KW-0723">Serine/threonine-protein kinase</keyword>
<evidence type="ECO:0000256" key="3">
    <source>
        <dbReference type="ARBA" id="ARBA00022527"/>
    </source>
</evidence>
<dbReference type="EC" id="2.7.11.24" evidence="2"/>
<dbReference type="InterPro" id="IPR050117">
    <property type="entry name" value="MAPK"/>
</dbReference>
<comment type="similarity">
    <text evidence="1">Belongs to the protein kinase superfamily. CMGC Ser/Thr protein kinase family. MAP kinase subfamily.</text>
</comment>
<keyword evidence="8 11" id="KW-0067">ATP-binding</keyword>
<dbReference type="CDD" id="cd07834">
    <property type="entry name" value="STKc_MAPK"/>
    <property type="match status" value="1"/>
</dbReference>
<dbReference type="OrthoDB" id="192887at2759"/>
<name>A0A6P8CY90_PUNGR</name>
<dbReference type="GeneID" id="116200313"/>
<dbReference type="Proteomes" id="UP000515151">
    <property type="component" value="Chromosome 3"/>
</dbReference>
<dbReference type="RefSeq" id="XP_031387034.1">
    <property type="nucleotide sequence ID" value="XM_031531174.1"/>
</dbReference>
<evidence type="ECO:0000259" key="13">
    <source>
        <dbReference type="PROSITE" id="PS50011"/>
    </source>
</evidence>
<accession>A0A6P8CY90</accession>
<dbReference type="InterPro" id="IPR008271">
    <property type="entry name" value="Ser/Thr_kinase_AS"/>
</dbReference>
<dbReference type="PROSITE" id="PS50011">
    <property type="entry name" value="PROTEIN_KINASE_DOM"/>
    <property type="match status" value="1"/>
</dbReference>
<feature type="domain" description="Protein kinase" evidence="13">
    <location>
        <begin position="35"/>
        <end position="323"/>
    </location>
</feature>
<evidence type="ECO:0000313" key="14">
    <source>
        <dbReference type="Proteomes" id="UP000515151"/>
    </source>
</evidence>
<keyword evidence="5" id="KW-0808">Transferase</keyword>
<evidence type="ECO:0000256" key="7">
    <source>
        <dbReference type="ARBA" id="ARBA00022777"/>
    </source>
</evidence>